<proteinExistence type="predicted"/>
<dbReference type="Pfam" id="PF03592">
    <property type="entry name" value="Terminase_2"/>
    <property type="match status" value="1"/>
</dbReference>
<protein>
    <submittedName>
        <fullName evidence="2">Terminase small subunit</fullName>
    </submittedName>
</protein>
<organism evidence="2 3">
    <name type="scientific">Limnobaculum allomyrinae</name>
    <dbReference type="NCBI Taxonomy" id="2791986"/>
    <lineage>
        <taxon>Bacteria</taxon>
        <taxon>Pseudomonadati</taxon>
        <taxon>Pseudomonadota</taxon>
        <taxon>Gammaproteobacteria</taxon>
        <taxon>Enterobacterales</taxon>
        <taxon>Budviciaceae</taxon>
        <taxon>Limnobaculum</taxon>
    </lineage>
</organism>
<feature type="region of interest" description="Disordered" evidence="1">
    <location>
        <begin position="186"/>
        <end position="208"/>
    </location>
</feature>
<dbReference type="EMBL" id="JADRCR010000017">
    <property type="protein sequence ID" value="MBK5145856.1"/>
    <property type="molecule type" value="Genomic_DNA"/>
</dbReference>
<evidence type="ECO:0000313" key="3">
    <source>
        <dbReference type="Proteomes" id="UP001296921"/>
    </source>
</evidence>
<dbReference type="InterPro" id="IPR052404">
    <property type="entry name" value="SPP1-like_terminase"/>
</dbReference>
<dbReference type="PANTHER" id="PTHR41328">
    <property type="entry name" value="TERMINASE SMALL SUBUNIT-RELATED"/>
    <property type="match status" value="1"/>
</dbReference>
<name>A0ABS1IVR7_9GAMM</name>
<reference evidence="2 3" key="1">
    <citation type="submission" date="2020-11" db="EMBL/GenBank/DDBJ databases">
        <title>Insectihabitans protaetiae gen. nov. sp. nov. and Insectihabitans allomyrinae sp. nov., isolated from larvae of Protaetia brevitarsis seulensis and Allomyrina dichotoma, respectively.</title>
        <authorList>
            <person name="Lee S.D."/>
            <person name="Byeon Y.-S."/>
            <person name="Kim S.-M."/>
            <person name="Yang H.L."/>
            <person name="Kim I.S."/>
        </authorList>
    </citation>
    <scope>NUCLEOTIDE SEQUENCE [LARGE SCALE GENOMIC DNA]</scope>
    <source>
        <strain evidence="2 3">BWR-B9</strain>
    </source>
</reference>
<gene>
    <name evidence="2" type="ORF">I2494_19495</name>
</gene>
<keyword evidence="3" id="KW-1185">Reference proteome</keyword>
<evidence type="ECO:0000313" key="2">
    <source>
        <dbReference type="EMBL" id="MBK5145856.1"/>
    </source>
</evidence>
<evidence type="ECO:0000256" key="1">
    <source>
        <dbReference type="SAM" id="MobiDB-lite"/>
    </source>
</evidence>
<dbReference type="InterPro" id="IPR005335">
    <property type="entry name" value="Terminase_ssu"/>
</dbReference>
<accession>A0ABS1IVR7</accession>
<sequence length="208" mass="23467">MDKVKKLPARKELFCHEYIIDLKAGPAAIRAGYSPKTAYSKGPCLLQEPDVLERINILKSDRIKTLGIDANYVLLRLYEIDQMDVADILHEDMSIKNVSEWPAVWRLTIQGIDLINLASKEDLDVILKKIKWPDKVKNLELLGKHISVQAFRENVKNELTGPDGGPIEVSDISDEALEDRLRELGYGRDTDQLSEKQTNAGSIQEKGD</sequence>
<comment type="caution">
    <text evidence="2">The sequence shown here is derived from an EMBL/GenBank/DDBJ whole genome shotgun (WGS) entry which is preliminary data.</text>
</comment>
<dbReference type="PANTHER" id="PTHR41328:SF2">
    <property type="entry name" value="TERMINASE SMALL SUBUNIT"/>
    <property type="match status" value="1"/>
</dbReference>
<dbReference type="RefSeq" id="WP_218468613.1">
    <property type="nucleotide sequence ID" value="NZ_JADRCR010000017.1"/>
</dbReference>
<dbReference type="Proteomes" id="UP001296921">
    <property type="component" value="Unassembled WGS sequence"/>
</dbReference>